<evidence type="ECO:0000313" key="4">
    <source>
        <dbReference type="EMBL" id="BBX12791.1"/>
    </source>
</evidence>
<proteinExistence type="predicted"/>
<feature type="domain" description="Mammalian cell entry C-terminal" evidence="3">
    <location>
        <begin position="119"/>
        <end position="298"/>
    </location>
</feature>
<evidence type="ECO:0000313" key="5">
    <source>
        <dbReference type="Proteomes" id="UP000466997"/>
    </source>
</evidence>
<name>A0A7I7JNI9_9MYCO</name>
<organism evidence="4 5">
    <name type="scientific">Mycobacterium novum</name>
    <dbReference type="NCBI Taxonomy" id="2492438"/>
    <lineage>
        <taxon>Bacteria</taxon>
        <taxon>Bacillati</taxon>
        <taxon>Actinomycetota</taxon>
        <taxon>Actinomycetes</taxon>
        <taxon>Mycobacteriales</taxon>
        <taxon>Mycobacteriaceae</taxon>
        <taxon>Mycobacterium</taxon>
    </lineage>
</organism>
<evidence type="ECO:0000259" key="3">
    <source>
        <dbReference type="Pfam" id="PF11887"/>
    </source>
</evidence>
<feature type="domain" description="Mce/MlaD" evidence="2">
    <location>
        <begin position="39"/>
        <end position="112"/>
    </location>
</feature>
<accession>A0A7I7JNI9</accession>
<dbReference type="NCBIfam" id="TIGR00996">
    <property type="entry name" value="Mtu_fam_mce"/>
    <property type="match status" value="1"/>
</dbReference>
<keyword evidence="5" id="KW-1185">Reference proteome</keyword>
<dbReference type="InterPro" id="IPR024516">
    <property type="entry name" value="Mce_C"/>
</dbReference>
<evidence type="ECO:0000256" key="1">
    <source>
        <dbReference type="SAM" id="MobiDB-lite"/>
    </source>
</evidence>
<reference evidence="4 5" key="1">
    <citation type="journal article" date="2019" name="Emerg. Microbes Infect.">
        <title>Comprehensive subspecies identification of 175 nontuberculous mycobacteria species based on 7547 genomic profiles.</title>
        <authorList>
            <person name="Matsumoto Y."/>
            <person name="Kinjo T."/>
            <person name="Motooka D."/>
            <person name="Nabeya D."/>
            <person name="Jung N."/>
            <person name="Uechi K."/>
            <person name="Horii T."/>
            <person name="Iida T."/>
            <person name="Fujita J."/>
            <person name="Nakamura S."/>
        </authorList>
    </citation>
    <scope>NUCLEOTIDE SEQUENCE [LARGE SCALE GENOMIC DNA]</scope>
    <source>
        <strain evidence="4 5">JCM 6391</strain>
    </source>
</reference>
<dbReference type="Proteomes" id="UP000466997">
    <property type="component" value="Chromosome"/>
</dbReference>
<dbReference type="InterPro" id="IPR052336">
    <property type="entry name" value="MlaD_Phospholipid_Transporter"/>
</dbReference>
<dbReference type="AlphaFoldDB" id="A0A7I7JNI9"/>
<protein>
    <submittedName>
        <fullName evidence="4">Mammalian cell entry protein</fullName>
    </submittedName>
</protein>
<dbReference type="PANTHER" id="PTHR33371:SF4">
    <property type="entry name" value="INTERMEMBRANE PHOSPHOLIPID TRANSPORT SYSTEM BINDING PROTEIN MLAD"/>
    <property type="match status" value="1"/>
</dbReference>
<dbReference type="InterPro" id="IPR005693">
    <property type="entry name" value="Mce"/>
</dbReference>
<dbReference type="GO" id="GO:0005576">
    <property type="term" value="C:extracellular region"/>
    <property type="evidence" value="ECO:0007669"/>
    <property type="project" value="TreeGrafter"/>
</dbReference>
<sequence length="459" mass="48562">MTRVGIAQRRPYRRLALLIVLLAALIGGLATTLRRPSPLTVTAHFASAVGLYPGDNVEILGVPVGSITSIKPGFDHTAVAFTVRAGVPVPAEVSAVIVAPNLLSARAIELGPLYTTGPALPDHATIPSERTAVPVEWDDVKDELTQLAAQLAPREGSLQGPLGKAINQAANTFDGNGQSFRNAIHELSQTAGRLGDSRFDLISTVKNLRILVDALSSSNEQIVQFTGHVAALSQVFADGTTDLATSLDTLNSALAQVKSFLDSNSAVISRQVTKLTDFTSLLTQHTGDIEQVLHVAPNGLANFYNIYNPAQGSIGAILSLPNLANPVQFLCAGVFDAAATPDYYKRTEICRERMAPVLKRIMMNFPPLLFHPINTITAYKGQMIYDTPATEAKAQTPVSQLQWQPLPGSPPPPAAAPETDLARLLLPPTAQDPPVATAPAAQSDEQSPGLPATAPSPGR</sequence>
<dbReference type="EMBL" id="AP022562">
    <property type="protein sequence ID" value="BBX12791.1"/>
    <property type="molecule type" value="Genomic_DNA"/>
</dbReference>
<dbReference type="PANTHER" id="PTHR33371">
    <property type="entry name" value="INTERMEMBRANE PHOSPHOLIPID TRANSPORT SYSTEM BINDING PROTEIN MLAD-RELATED"/>
    <property type="match status" value="1"/>
</dbReference>
<dbReference type="Pfam" id="PF02470">
    <property type="entry name" value="MlaD"/>
    <property type="match status" value="1"/>
</dbReference>
<feature type="region of interest" description="Disordered" evidence="1">
    <location>
        <begin position="395"/>
        <end position="459"/>
    </location>
</feature>
<evidence type="ECO:0000259" key="2">
    <source>
        <dbReference type="Pfam" id="PF02470"/>
    </source>
</evidence>
<dbReference type="KEGG" id="mnm:MNVM_18720"/>
<dbReference type="Pfam" id="PF11887">
    <property type="entry name" value="Mce4_CUP1"/>
    <property type="match status" value="1"/>
</dbReference>
<dbReference type="RefSeq" id="WP_193466189.1">
    <property type="nucleotide sequence ID" value="NZ_AP022562.1"/>
</dbReference>
<dbReference type="InterPro" id="IPR003399">
    <property type="entry name" value="Mce/MlaD"/>
</dbReference>
<gene>
    <name evidence="4" type="ORF">MNVM_18720</name>
</gene>